<organism evidence="1">
    <name type="scientific">Aquilaria malaccensis</name>
    <dbReference type="NCBI Taxonomy" id="223753"/>
    <lineage>
        <taxon>Eukaryota</taxon>
        <taxon>Viridiplantae</taxon>
        <taxon>Streptophyta</taxon>
        <taxon>Embryophyta</taxon>
        <taxon>Tracheophyta</taxon>
        <taxon>Spermatophyta</taxon>
        <taxon>Magnoliopsida</taxon>
        <taxon>eudicotyledons</taxon>
        <taxon>Gunneridae</taxon>
        <taxon>Pentapetalae</taxon>
        <taxon>rosids</taxon>
        <taxon>malvids</taxon>
        <taxon>Malvales</taxon>
        <taxon>Thymelaeaceae</taxon>
        <taxon>Aquilaria</taxon>
    </lineage>
</organism>
<dbReference type="AlphaFoldDB" id="A0A4Y6GLL4"/>
<name>A0A4Y6GLL4_9ROSI</name>
<sequence length="41" mass="4888">MSTNTHTHTHIHVEVPHILGRMKEKKRNNLVHFNLFQLSLK</sequence>
<protein>
    <submittedName>
        <fullName evidence="1">Uncharacterized protein</fullName>
    </submittedName>
</protein>
<dbReference type="EMBL" id="MK751336">
    <property type="protein sequence ID" value="QDF43970.1"/>
    <property type="molecule type" value="mRNA"/>
</dbReference>
<proteinExistence type="evidence at transcript level"/>
<reference evidence="1" key="1">
    <citation type="submission" date="2019-04" db="EMBL/GenBank/DDBJ databases">
        <authorList>
            <person name="Islam M.R."/>
            <person name="Banu S."/>
        </authorList>
    </citation>
    <scope>NUCLEOTIDE SEQUENCE</scope>
    <source>
        <strain evidence="1">TDF-35</strain>
    </source>
</reference>
<evidence type="ECO:0000313" key="1">
    <source>
        <dbReference type="EMBL" id="QDF43970.1"/>
    </source>
</evidence>
<accession>A0A4Y6GLL4</accession>